<protein>
    <submittedName>
        <fullName evidence="2">XRE family transcriptional regulator</fullName>
    </submittedName>
</protein>
<dbReference type="CDD" id="cd00093">
    <property type="entry name" value="HTH_XRE"/>
    <property type="match status" value="1"/>
</dbReference>
<gene>
    <name evidence="2" type="ORF">DWZ68_18170</name>
</gene>
<dbReference type="SUPFAM" id="SSF47413">
    <property type="entry name" value="lambda repressor-like DNA-binding domains"/>
    <property type="match status" value="1"/>
</dbReference>
<sequence>MEKDDIKEINFLTEKDIARLEKDNALRIEWGKKIQQLRLERYISKRQLAEMVGTHAHHIQRIEEGKYSVKFDLIVAIFDALGYQLEIVPKK</sequence>
<accession>A0A415Q910</accession>
<reference evidence="2 3" key="1">
    <citation type="submission" date="2018-08" db="EMBL/GenBank/DDBJ databases">
        <title>A genome reference for cultivated species of the human gut microbiota.</title>
        <authorList>
            <person name="Zou Y."/>
            <person name="Xue W."/>
            <person name="Luo G."/>
        </authorList>
    </citation>
    <scope>NUCLEOTIDE SEQUENCE [LARGE SCALE GENOMIC DNA]</scope>
    <source>
        <strain evidence="2 3">AF34-33</strain>
    </source>
</reference>
<evidence type="ECO:0000313" key="3">
    <source>
        <dbReference type="Proteomes" id="UP000286038"/>
    </source>
</evidence>
<dbReference type="InterPro" id="IPR001387">
    <property type="entry name" value="Cro/C1-type_HTH"/>
</dbReference>
<dbReference type="PROSITE" id="PS50943">
    <property type="entry name" value="HTH_CROC1"/>
    <property type="match status" value="1"/>
</dbReference>
<dbReference type="RefSeq" id="WP_118451133.1">
    <property type="nucleotide sequence ID" value="NZ_CABJDM010000050.1"/>
</dbReference>
<dbReference type="Pfam" id="PF01381">
    <property type="entry name" value="HTH_3"/>
    <property type="match status" value="1"/>
</dbReference>
<organism evidence="2 3">
    <name type="scientific">Butyricimonas virosa</name>
    <dbReference type="NCBI Taxonomy" id="544645"/>
    <lineage>
        <taxon>Bacteria</taxon>
        <taxon>Pseudomonadati</taxon>
        <taxon>Bacteroidota</taxon>
        <taxon>Bacteroidia</taxon>
        <taxon>Bacteroidales</taxon>
        <taxon>Odoribacteraceae</taxon>
        <taxon>Butyricimonas</taxon>
    </lineage>
</organism>
<dbReference type="AlphaFoldDB" id="A0A415Q910"/>
<name>A0A415Q910_9BACT</name>
<dbReference type="EMBL" id="QRPV01000050">
    <property type="protein sequence ID" value="RHM37928.1"/>
    <property type="molecule type" value="Genomic_DNA"/>
</dbReference>
<dbReference type="Gene3D" id="1.10.260.40">
    <property type="entry name" value="lambda repressor-like DNA-binding domains"/>
    <property type="match status" value="1"/>
</dbReference>
<comment type="caution">
    <text evidence="2">The sequence shown here is derived from an EMBL/GenBank/DDBJ whole genome shotgun (WGS) entry which is preliminary data.</text>
</comment>
<evidence type="ECO:0000259" key="1">
    <source>
        <dbReference type="PROSITE" id="PS50943"/>
    </source>
</evidence>
<dbReference type="InterPro" id="IPR010982">
    <property type="entry name" value="Lambda_DNA-bd_dom_sf"/>
</dbReference>
<dbReference type="SMART" id="SM00530">
    <property type="entry name" value="HTH_XRE"/>
    <property type="match status" value="1"/>
</dbReference>
<dbReference type="Proteomes" id="UP000286038">
    <property type="component" value="Unassembled WGS sequence"/>
</dbReference>
<dbReference type="GO" id="GO:0003677">
    <property type="term" value="F:DNA binding"/>
    <property type="evidence" value="ECO:0007669"/>
    <property type="project" value="InterPro"/>
</dbReference>
<feature type="domain" description="HTH cro/C1-type" evidence="1">
    <location>
        <begin position="34"/>
        <end position="88"/>
    </location>
</feature>
<evidence type="ECO:0000313" key="2">
    <source>
        <dbReference type="EMBL" id="RHM37928.1"/>
    </source>
</evidence>
<proteinExistence type="predicted"/>